<sequence>MPSLSPRIPFLSTNRSSAPARPRPLAPNSSPYVTKCGRRVKSREHQLGPLLHHHPSKLFSSPGEDCKPLRAAILSVLGNTTLGLAAAITLANLCPESIRSIFDAAHAQSSQQDASQASLPIPYSGSPHQVALSAPSTLFSSPNTASTFSSAASPPTTSPASASATSPLVATTTSTSASYLPSNLNIPTSLDHYFSSLTAAASAGKLHVTLFVSQPGWQRHSDSILRMLGSQGCGPASLASFAFVPLGPNYLQRARTAAAVMQREQGGLHDNRLSYMAGKYGMDVVLATGIAALAGAGCGGVMDTCPFMLMYDNTGLRATRSAGAAAGTAAGVAGSDGGDDGASYGGDGVSYSDARCWTVSPAWRMRQDLDEHVRRRLAILALAPAAAAALPQSLFVYGSNGQLKQRQQLLYGRDGVGEGAEAATTVVAREAAFASAW</sequence>
<feature type="region of interest" description="Disordered" evidence="1">
    <location>
        <begin position="1"/>
        <end position="32"/>
    </location>
</feature>
<comment type="caution">
    <text evidence="2">The sequence shown here is derived from an EMBL/GenBank/DDBJ whole genome shotgun (WGS) entry which is preliminary data.</text>
</comment>
<dbReference type="Proteomes" id="UP001054857">
    <property type="component" value="Unassembled WGS sequence"/>
</dbReference>
<organism evidence="2 3">
    <name type="scientific">Astrephomene gubernaculifera</name>
    <dbReference type="NCBI Taxonomy" id="47775"/>
    <lineage>
        <taxon>Eukaryota</taxon>
        <taxon>Viridiplantae</taxon>
        <taxon>Chlorophyta</taxon>
        <taxon>core chlorophytes</taxon>
        <taxon>Chlorophyceae</taxon>
        <taxon>CS clade</taxon>
        <taxon>Chlamydomonadales</taxon>
        <taxon>Astrephomenaceae</taxon>
        <taxon>Astrephomene</taxon>
    </lineage>
</organism>
<reference evidence="2 3" key="1">
    <citation type="journal article" date="2021" name="Sci. Rep.">
        <title>Genome sequencing of the multicellular alga Astrephomene provides insights into convergent evolution of germ-soma differentiation.</title>
        <authorList>
            <person name="Yamashita S."/>
            <person name="Yamamoto K."/>
            <person name="Matsuzaki R."/>
            <person name="Suzuki S."/>
            <person name="Yamaguchi H."/>
            <person name="Hirooka S."/>
            <person name="Minakuchi Y."/>
            <person name="Miyagishima S."/>
            <person name="Kawachi M."/>
            <person name="Toyoda A."/>
            <person name="Nozaki H."/>
        </authorList>
    </citation>
    <scope>NUCLEOTIDE SEQUENCE [LARGE SCALE GENOMIC DNA]</scope>
    <source>
        <strain evidence="2 3">NIES-4017</strain>
    </source>
</reference>
<accession>A0AAD3HSH2</accession>
<keyword evidence="3" id="KW-1185">Reference proteome</keyword>
<protein>
    <submittedName>
        <fullName evidence="2">Uncharacterized protein</fullName>
    </submittedName>
</protein>
<name>A0AAD3HSH2_9CHLO</name>
<proteinExistence type="predicted"/>
<dbReference type="EMBL" id="BMAR01000047">
    <property type="protein sequence ID" value="GFR51232.1"/>
    <property type="molecule type" value="Genomic_DNA"/>
</dbReference>
<dbReference type="AlphaFoldDB" id="A0AAD3HSH2"/>
<evidence type="ECO:0000313" key="3">
    <source>
        <dbReference type="Proteomes" id="UP001054857"/>
    </source>
</evidence>
<evidence type="ECO:0000313" key="2">
    <source>
        <dbReference type="EMBL" id="GFR51232.1"/>
    </source>
</evidence>
<evidence type="ECO:0000256" key="1">
    <source>
        <dbReference type="SAM" id="MobiDB-lite"/>
    </source>
</evidence>
<gene>
    <name evidence="2" type="ORF">Agub_g13607</name>
</gene>